<organism evidence="1 2">
    <name type="scientific">Melastoma candidum</name>
    <dbReference type="NCBI Taxonomy" id="119954"/>
    <lineage>
        <taxon>Eukaryota</taxon>
        <taxon>Viridiplantae</taxon>
        <taxon>Streptophyta</taxon>
        <taxon>Embryophyta</taxon>
        <taxon>Tracheophyta</taxon>
        <taxon>Spermatophyta</taxon>
        <taxon>Magnoliopsida</taxon>
        <taxon>eudicotyledons</taxon>
        <taxon>Gunneridae</taxon>
        <taxon>Pentapetalae</taxon>
        <taxon>rosids</taxon>
        <taxon>malvids</taxon>
        <taxon>Myrtales</taxon>
        <taxon>Melastomataceae</taxon>
        <taxon>Melastomatoideae</taxon>
        <taxon>Melastomateae</taxon>
        <taxon>Melastoma</taxon>
    </lineage>
</organism>
<reference evidence="2" key="1">
    <citation type="journal article" date="2023" name="Front. Plant Sci.">
        <title>Chromosomal-level genome assembly of Melastoma candidum provides insights into trichome evolution.</title>
        <authorList>
            <person name="Zhong Y."/>
            <person name="Wu W."/>
            <person name="Sun C."/>
            <person name="Zou P."/>
            <person name="Liu Y."/>
            <person name="Dai S."/>
            <person name="Zhou R."/>
        </authorList>
    </citation>
    <scope>NUCLEOTIDE SEQUENCE [LARGE SCALE GENOMIC DNA]</scope>
</reference>
<evidence type="ECO:0000313" key="2">
    <source>
        <dbReference type="Proteomes" id="UP001057402"/>
    </source>
</evidence>
<proteinExistence type="predicted"/>
<comment type="caution">
    <text evidence="1">The sequence shown here is derived from an EMBL/GenBank/DDBJ whole genome shotgun (WGS) entry which is preliminary data.</text>
</comment>
<keyword evidence="2" id="KW-1185">Reference proteome</keyword>
<name>A0ACB9QU78_9MYRT</name>
<dbReference type="EMBL" id="CM042884">
    <property type="protein sequence ID" value="KAI4370124.1"/>
    <property type="molecule type" value="Genomic_DNA"/>
</dbReference>
<gene>
    <name evidence="1" type="ORF">MLD38_018505</name>
</gene>
<evidence type="ECO:0000313" key="1">
    <source>
        <dbReference type="EMBL" id="KAI4370124.1"/>
    </source>
</evidence>
<accession>A0ACB9QU78</accession>
<sequence>MVESLQFNLHIIVEATENFSDSKKLGQGGLGCVYLGKLPNGQEIAVKRLSRISGQGQIEFKNEVVLLAKLQHRNLVRLLGFCLEGKERLLVYEFVPNSSLDQFIFDPLKRAYLNWDTRSKIITGIARGLMYLHEDSRLRIIHRDLKASNILLDSEMNPKVSDFGMAIRARSNAGRYKPNSWNLWLHGPRVCTSRTLFNEIRRVQLWCSRVGDCERQEAPRLPQPFWRRSGNLDKPCLEELARREDSKHRGFVVYFELQRGYREMHQFRLVVRSGERGESSNHGFSHCNAQQPLRYSLRAAALLF</sequence>
<protein>
    <submittedName>
        <fullName evidence="1">Uncharacterized protein</fullName>
    </submittedName>
</protein>
<dbReference type="Proteomes" id="UP001057402">
    <property type="component" value="Chromosome 5"/>
</dbReference>